<organism evidence="1 2">
    <name type="scientific">Trachymyrmex septentrionalis</name>
    <dbReference type="NCBI Taxonomy" id="34720"/>
    <lineage>
        <taxon>Eukaryota</taxon>
        <taxon>Metazoa</taxon>
        <taxon>Ecdysozoa</taxon>
        <taxon>Arthropoda</taxon>
        <taxon>Hexapoda</taxon>
        <taxon>Insecta</taxon>
        <taxon>Pterygota</taxon>
        <taxon>Neoptera</taxon>
        <taxon>Endopterygota</taxon>
        <taxon>Hymenoptera</taxon>
        <taxon>Apocrita</taxon>
        <taxon>Aculeata</taxon>
        <taxon>Formicoidea</taxon>
        <taxon>Formicidae</taxon>
        <taxon>Myrmicinae</taxon>
        <taxon>Trachymyrmex</taxon>
    </lineage>
</organism>
<dbReference type="AlphaFoldDB" id="A0A195FXZ2"/>
<dbReference type="EMBL" id="KQ981208">
    <property type="protein sequence ID" value="KYN44704.1"/>
    <property type="molecule type" value="Genomic_DNA"/>
</dbReference>
<keyword evidence="2" id="KW-1185">Reference proteome</keyword>
<evidence type="ECO:0000313" key="1">
    <source>
        <dbReference type="EMBL" id="KYN44704.1"/>
    </source>
</evidence>
<proteinExistence type="predicted"/>
<accession>A0A195FXZ2</accession>
<name>A0A195FXZ2_9HYME</name>
<reference evidence="1 2" key="1">
    <citation type="submission" date="2016-03" db="EMBL/GenBank/DDBJ databases">
        <title>Trachymyrmex septentrionalis WGS genome.</title>
        <authorList>
            <person name="Nygaard S."/>
            <person name="Hu H."/>
            <person name="Boomsma J."/>
            <person name="Zhang G."/>
        </authorList>
    </citation>
    <scope>NUCLEOTIDE SEQUENCE [LARGE SCALE GENOMIC DNA]</scope>
    <source>
        <strain evidence="1">Tsep2-gDNA-1</strain>
        <tissue evidence="1">Whole body</tissue>
    </source>
</reference>
<evidence type="ECO:0000313" key="2">
    <source>
        <dbReference type="Proteomes" id="UP000078541"/>
    </source>
</evidence>
<gene>
    <name evidence="1" type="ORF">ALC56_00699</name>
</gene>
<protein>
    <submittedName>
        <fullName evidence="1">Uncharacterized protein</fullName>
    </submittedName>
</protein>
<dbReference type="Proteomes" id="UP000078541">
    <property type="component" value="Unassembled WGS sequence"/>
</dbReference>
<sequence>MRAFPTLPRIIPAFAARECRSTTCGLPLSAYGTPRQPCVNAIRHPDACVPGNAAVAATAASSSLISRAASISRGGFIGVGILAQGEVGLEKDMGLASFMTEVLCEFNGATLEGSMSEGRGRLAGQLLLFYSRS</sequence>